<dbReference type="Proteomes" id="UP001159427">
    <property type="component" value="Unassembled WGS sequence"/>
</dbReference>
<evidence type="ECO:0000313" key="3">
    <source>
        <dbReference type="Proteomes" id="UP001159427"/>
    </source>
</evidence>
<sequence length="125" mass="14172">MDALKHFLKKRGLKVSGRKEELVARVFPATEQNMPVCLDAASRVAQTQRERESLLKTPEGVLPDPSELHNGWIGELNGMNKWPPILLSDITLYIMKDHPGNDISLQKRLLNEYKEGKAYRLYSAG</sequence>
<dbReference type="Gene3D" id="1.10.720.30">
    <property type="entry name" value="SAP domain"/>
    <property type="match status" value="1"/>
</dbReference>
<evidence type="ECO:0000313" key="2">
    <source>
        <dbReference type="EMBL" id="CAH3025707.1"/>
    </source>
</evidence>
<dbReference type="Pfam" id="PF02037">
    <property type="entry name" value="SAP"/>
    <property type="match status" value="1"/>
</dbReference>
<feature type="domain" description="SAP" evidence="1">
    <location>
        <begin position="1"/>
        <end position="30"/>
    </location>
</feature>
<accession>A0ABN8M7X4</accession>
<dbReference type="InterPro" id="IPR036361">
    <property type="entry name" value="SAP_dom_sf"/>
</dbReference>
<proteinExistence type="predicted"/>
<dbReference type="EMBL" id="CALNXI010000367">
    <property type="protein sequence ID" value="CAH3025707.1"/>
    <property type="molecule type" value="Genomic_DNA"/>
</dbReference>
<dbReference type="InterPro" id="IPR003034">
    <property type="entry name" value="SAP_dom"/>
</dbReference>
<dbReference type="PROSITE" id="PS50800">
    <property type="entry name" value="SAP"/>
    <property type="match status" value="1"/>
</dbReference>
<dbReference type="SUPFAM" id="SSF68906">
    <property type="entry name" value="SAP domain"/>
    <property type="match status" value="1"/>
</dbReference>
<organism evidence="2 3">
    <name type="scientific">Porites evermanni</name>
    <dbReference type="NCBI Taxonomy" id="104178"/>
    <lineage>
        <taxon>Eukaryota</taxon>
        <taxon>Metazoa</taxon>
        <taxon>Cnidaria</taxon>
        <taxon>Anthozoa</taxon>
        <taxon>Hexacorallia</taxon>
        <taxon>Scleractinia</taxon>
        <taxon>Fungiina</taxon>
        <taxon>Poritidae</taxon>
        <taxon>Porites</taxon>
    </lineage>
</organism>
<gene>
    <name evidence="2" type="ORF">PEVE_00026923</name>
</gene>
<keyword evidence="3" id="KW-1185">Reference proteome</keyword>
<protein>
    <recommendedName>
        <fullName evidence="1">SAP domain-containing protein</fullName>
    </recommendedName>
</protein>
<name>A0ABN8M7X4_9CNID</name>
<evidence type="ECO:0000259" key="1">
    <source>
        <dbReference type="PROSITE" id="PS50800"/>
    </source>
</evidence>
<comment type="caution">
    <text evidence="2">The sequence shown here is derived from an EMBL/GenBank/DDBJ whole genome shotgun (WGS) entry which is preliminary data.</text>
</comment>
<reference evidence="2 3" key="1">
    <citation type="submission" date="2022-05" db="EMBL/GenBank/DDBJ databases">
        <authorList>
            <consortium name="Genoscope - CEA"/>
            <person name="William W."/>
        </authorList>
    </citation>
    <scope>NUCLEOTIDE SEQUENCE [LARGE SCALE GENOMIC DNA]</scope>
</reference>